<gene>
    <name evidence="6" type="ORF">E5167_14925</name>
</gene>
<dbReference type="AlphaFoldDB" id="A0A4U0EK37"/>
<name>A0A4U0EK37_9FLAO</name>
<dbReference type="Proteomes" id="UP000307657">
    <property type="component" value="Unassembled WGS sequence"/>
</dbReference>
<dbReference type="RefSeq" id="WP_136844968.1">
    <property type="nucleotide sequence ID" value="NZ_SUPL01000012.1"/>
</dbReference>
<dbReference type="InterPro" id="IPR036188">
    <property type="entry name" value="FAD/NAD-bd_sf"/>
</dbReference>
<dbReference type="InterPro" id="IPR052206">
    <property type="entry name" value="Retinol_saturase"/>
</dbReference>
<evidence type="ECO:0000256" key="5">
    <source>
        <dbReference type="ARBA" id="ARBA00023027"/>
    </source>
</evidence>
<dbReference type="PANTHER" id="PTHR46091:SF3">
    <property type="entry name" value="AMINE OXIDASE DOMAIN-CONTAINING PROTEIN"/>
    <property type="match status" value="1"/>
</dbReference>
<comment type="caution">
    <text evidence="6">The sequence shown here is derived from an EMBL/GenBank/DDBJ whole genome shotgun (WGS) entry which is preliminary data.</text>
</comment>
<evidence type="ECO:0000256" key="2">
    <source>
        <dbReference type="ARBA" id="ARBA00022729"/>
    </source>
</evidence>
<keyword evidence="5" id="KW-0520">NAD</keyword>
<keyword evidence="7" id="KW-1185">Reference proteome</keyword>
<dbReference type="SUPFAM" id="SSF51905">
    <property type="entry name" value="FAD/NAD(P)-binding domain"/>
    <property type="match status" value="1"/>
</dbReference>
<organism evidence="6 7">
    <name type="scientific">Pontimicrobium aquaticum</name>
    <dbReference type="NCBI Taxonomy" id="2565367"/>
    <lineage>
        <taxon>Bacteria</taxon>
        <taxon>Pseudomonadati</taxon>
        <taxon>Bacteroidota</taxon>
        <taxon>Flavobacteriia</taxon>
        <taxon>Flavobacteriales</taxon>
        <taxon>Flavobacteriaceae</taxon>
        <taxon>Pontimicrobium</taxon>
    </lineage>
</organism>
<dbReference type="Gene3D" id="3.50.50.60">
    <property type="entry name" value="FAD/NAD(P)-binding domain"/>
    <property type="match status" value="2"/>
</dbReference>
<protein>
    <submittedName>
        <fullName evidence="6">NAD(P)/FAD-dependent oxidoreductase</fullName>
    </submittedName>
</protein>
<dbReference type="PANTHER" id="PTHR46091">
    <property type="entry name" value="BLR7054 PROTEIN"/>
    <property type="match status" value="1"/>
</dbReference>
<reference evidence="6 7" key="1">
    <citation type="submission" date="2019-04" db="EMBL/GenBank/DDBJ databases">
        <title>Lacinutrix sp. nov., isolated from marine water.</title>
        <authorList>
            <person name="Kim W."/>
        </authorList>
    </citation>
    <scope>NUCLEOTIDE SEQUENCE [LARGE SCALE GENOMIC DNA]</scope>
    <source>
        <strain evidence="6 7">CAU 1491</strain>
    </source>
</reference>
<evidence type="ECO:0000256" key="3">
    <source>
        <dbReference type="ARBA" id="ARBA00022827"/>
    </source>
</evidence>
<keyword evidence="1" id="KW-0285">Flavoprotein</keyword>
<proteinExistence type="predicted"/>
<sequence>MVQSYKQNPTLEDNYDTIIIGSGMGSLTCGAILAKESQKVLILEQHYTAGGFTHVFKRKGYEWDVGIHYIGEVGRPKSAVKKLFDYITNSELKWADMGEVYDRIIIGDTSYDFVKGTANFKEKLISYFPKEANAINEYIKLVFKANKASKTFFMEKAIPSWMSKLFGTFMRKPYLKYANKTTYDVLSSLTSNQELIKVLSGQYGDYGLPPKQSSFVMHASVVKHYLSGGNFPIGGSSRIVETVDPIIESSGGTILVKAEVDEIVIKKNTATGVKMTDGKIINAKNIISGTGIVTTYNKLLPMHVVAKHNLKSQLQKVSPSVAHICLYIGLNGTPEELNLAKTNLWIYPDDGDHDFCVERYLKNSDAPFPLVYISFPAAKDPDWNNRYPGKSTIDVLTLMPYELVEQWKDSKWMKRGDEYDAFKEKLSQRLLNILYKHEPQLVGKVDHYELSTPLTTKHFVNYEKGEIYGLDHTPKRYNQRFLQPRTPIKNFYLTGQDIVTAGVAAALFSGVLTTSAMTGKNLMKKILAKK</sequence>
<evidence type="ECO:0000256" key="4">
    <source>
        <dbReference type="ARBA" id="ARBA00022857"/>
    </source>
</evidence>
<keyword evidence="3" id="KW-0274">FAD</keyword>
<dbReference type="OrthoDB" id="9789960at2"/>
<dbReference type="EMBL" id="SUPL01000012">
    <property type="protein sequence ID" value="TJY31846.1"/>
    <property type="molecule type" value="Genomic_DNA"/>
</dbReference>
<keyword evidence="4" id="KW-0521">NADP</keyword>
<keyword evidence="2" id="KW-0732">Signal</keyword>
<accession>A0A4U0EK37</accession>
<dbReference type="Pfam" id="PF13450">
    <property type="entry name" value="NAD_binding_8"/>
    <property type="match status" value="1"/>
</dbReference>
<evidence type="ECO:0000313" key="6">
    <source>
        <dbReference type="EMBL" id="TJY31846.1"/>
    </source>
</evidence>
<evidence type="ECO:0000313" key="7">
    <source>
        <dbReference type="Proteomes" id="UP000307657"/>
    </source>
</evidence>
<evidence type="ECO:0000256" key="1">
    <source>
        <dbReference type="ARBA" id="ARBA00022630"/>
    </source>
</evidence>